<comment type="caution">
    <text evidence="3">The sequence shown here is derived from an EMBL/GenBank/DDBJ whole genome shotgun (WGS) entry which is preliminary data.</text>
</comment>
<feature type="region of interest" description="Disordered" evidence="1">
    <location>
        <begin position="291"/>
        <end position="324"/>
    </location>
</feature>
<evidence type="ECO:0000256" key="1">
    <source>
        <dbReference type="SAM" id="MobiDB-lite"/>
    </source>
</evidence>
<reference evidence="3" key="1">
    <citation type="submission" date="2022-10" db="EMBL/GenBank/DDBJ databases">
        <title>Novel sulphate-reducing endosymbionts in the free-living metamonad Anaeramoeba.</title>
        <authorList>
            <person name="Jerlstrom-Hultqvist J."/>
            <person name="Cepicka I."/>
            <person name="Gallot-Lavallee L."/>
            <person name="Salas-Leiva D."/>
            <person name="Curtis B.A."/>
            <person name="Zahonova K."/>
            <person name="Pipaliya S."/>
            <person name="Dacks J."/>
            <person name="Roger A.J."/>
        </authorList>
    </citation>
    <scope>NUCLEOTIDE SEQUENCE</scope>
    <source>
        <strain evidence="3">BMAN</strain>
    </source>
</reference>
<dbReference type="EMBL" id="JAPDFW010000077">
    <property type="protein sequence ID" value="KAJ5073132.1"/>
    <property type="molecule type" value="Genomic_DNA"/>
</dbReference>
<name>A0A9Q0LHW3_ANAIG</name>
<evidence type="ECO:0008006" key="5">
    <source>
        <dbReference type="Google" id="ProtNLM"/>
    </source>
</evidence>
<keyword evidence="2" id="KW-0472">Membrane</keyword>
<protein>
    <recommendedName>
        <fullName evidence="5">Transmembrane protein</fullName>
    </recommendedName>
</protein>
<accession>A0A9Q0LHW3</accession>
<proteinExistence type="predicted"/>
<organism evidence="3 4">
    <name type="scientific">Anaeramoeba ignava</name>
    <name type="common">Anaerobic marine amoeba</name>
    <dbReference type="NCBI Taxonomy" id="1746090"/>
    <lineage>
        <taxon>Eukaryota</taxon>
        <taxon>Metamonada</taxon>
        <taxon>Anaeramoebidae</taxon>
        <taxon>Anaeramoeba</taxon>
    </lineage>
</organism>
<feature type="transmembrane region" description="Helical" evidence="2">
    <location>
        <begin position="1188"/>
        <end position="1208"/>
    </location>
</feature>
<feature type="region of interest" description="Disordered" evidence="1">
    <location>
        <begin position="176"/>
        <end position="195"/>
    </location>
</feature>
<keyword evidence="2" id="KW-1133">Transmembrane helix</keyword>
<evidence type="ECO:0000313" key="4">
    <source>
        <dbReference type="Proteomes" id="UP001149090"/>
    </source>
</evidence>
<gene>
    <name evidence="3" type="ORF">M0811_09087</name>
</gene>
<feature type="compositionally biased region" description="Acidic residues" evidence="1">
    <location>
        <begin position="291"/>
        <end position="313"/>
    </location>
</feature>
<dbReference type="Proteomes" id="UP001149090">
    <property type="component" value="Unassembled WGS sequence"/>
</dbReference>
<keyword evidence="2" id="KW-0812">Transmembrane</keyword>
<dbReference type="AlphaFoldDB" id="A0A9Q0LHW3"/>
<evidence type="ECO:0000313" key="3">
    <source>
        <dbReference type="EMBL" id="KAJ5073132.1"/>
    </source>
</evidence>
<evidence type="ECO:0000256" key="2">
    <source>
        <dbReference type="SAM" id="Phobius"/>
    </source>
</evidence>
<keyword evidence="4" id="KW-1185">Reference proteome</keyword>
<feature type="compositionally biased region" description="Basic and acidic residues" evidence="1">
    <location>
        <begin position="176"/>
        <end position="192"/>
    </location>
</feature>
<sequence>MSLAKLPKNIEIPAPIFAELAEKQAEEEPPVEFTIERTKYLGEMRANYCRFQSKLKITVMKLSRKEWTEIPLFNTQIVVVSSRIESPVEKKITEEKKPVAFIGINKNQRYCLFVRIKGQFIISLKIFVNFLTKRNQAVKFDIPYSRENTVEFRIIGDDEMHVSCDKAIKENQKFAVKEKDPDLSSDQEKSDDSNWDNFDDYDKKFQHFKDNDFDSDSENDFKFDQIKKLDLKLDQNKHLDDKKQQIFDMDKANDFNSENSMKQDKDMMSIPVQTTRNKPVLKDKMISYDEMSDEDQDEDQDESESGNENENESENISFDQNESDEDILIMNNNNETSTKYSFENKKNSHDIFGDDDDEFFIEPQEQRQDDSFSFKTEAVPNDDLFLQAEDEPIPFTGGLSTNNNSNNNIDDLFGDNNINNNIDGLFGDNNMNNMNNNIDDDLFGNTNSNINNMSFNRRSPRNSNIQQQNAFISQLTQNQNQIQSREQTISQFMLQPSVQQNPEIGEKFLGLLNELKKTRNNEPPQPMIQQSQMMLPNQQHEFNRPIQQQAFPSQQMAIPQQQYQMNQTNEFGFFGGNQMNQMNQQFQPYQQTQNYQFPMNQMNQMNQYQQNPFEFDQSNIPYLYNQNQNQNQNQQYQQYQQNPFDFNQNIRQNRRDRTRSSIKNIRSPQLSQNKFIQQIDQFIPFDNEKENFFGRDNKPLFGNGHTLFHCHVPSLNYLQISWTEKSSYDILHPTSQVSQVSAPKIEKSKMISVEQSATHVILENVITTKSSFQFTITNFATSSLEIAIPNKKQFKIVSVIGDLLEKWEIIKIKNEDEDEDENEENNQLRIKAFFKEKIQGDYILEIDSETDFMIDQKCQVEIPILRSATKVQREKGFISVKSEVDFEVRIANQKGLTTIPPKELPRKISDSSVIYAFKFLDPQVDLVLDFIKHPFSGKLVSSIENGNITTVCSPNGSFMYRCVLSIRNPEKQFLKLKFPSDEKDNSDKQEFTIWSTIVSENPVKPVKTKENEYLIPLIKTQLETFQTEIIFISKTKSMQKQGKLTVHFPQFDLPLNYLLISLYVPENYNYTEFTGDLKEVKDINAESKISFKSPSFSKTMPSRRRKKGLSFMQKKENALIPIETTKYVNPQVAGLLPVKIDEIKSGRVFYFKKMIVQNQFLQTSIEYQEIVKPFYQRRRLISNTKKRLIYFSIIFLIFISLIFLWRFFRK</sequence>